<proteinExistence type="predicted"/>
<name>A0A1I4E114_9ACTN</name>
<dbReference type="InParanoid" id="A0A1I4E114"/>
<dbReference type="EMBL" id="FOSW01000005">
    <property type="protein sequence ID" value="SFK99425.1"/>
    <property type="molecule type" value="Genomic_DNA"/>
</dbReference>
<gene>
    <name evidence="1" type="ORF">SAMN04488085_105166</name>
</gene>
<accession>A0A1I4E114</accession>
<dbReference type="STRING" id="504800.SAMN04488085_105166"/>
<dbReference type="OrthoDB" id="9811476at2"/>
<dbReference type="InterPro" id="IPR007362">
    <property type="entry name" value="DUF429"/>
</dbReference>
<evidence type="ECO:0000313" key="2">
    <source>
        <dbReference type="Proteomes" id="UP000199152"/>
    </source>
</evidence>
<protein>
    <submittedName>
        <fullName evidence="1">Predicted nuclease (RNAse H fold)</fullName>
    </submittedName>
</protein>
<reference evidence="1 2" key="1">
    <citation type="submission" date="2016-10" db="EMBL/GenBank/DDBJ databases">
        <authorList>
            <person name="de Groot N.N."/>
        </authorList>
    </citation>
    <scope>NUCLEOTIDE SEQUENCE [LARGE SCALE GENOMIC DNA]</scope>
    <source>
        <strain evidence="1 2">DSM 45317</strain>
    </source>
</reference>
<dbReference type="Proteomes" id="UP000199152">
    <property type="component" value="Unassembled WGS sequence"/>
</dbReference>
<keyword evidence="2" id="KW-1185">Reference proteome</keyword>
<sequence>MAVLGVDGWRGAWVGAVLEGRSVTLSVLADAAAVRAVPGIEVVGIDMPIGLSDDGVRACDVAARGALRGRGAAGSVFPAPVRAVLAARDYAHARELSRAATAGARAPSAQTWQLVAAVRDLDDALGDPPDPRVVEVHPELAFRALDDGVRDPKGTARGTVQRLRALRAVMDVEDALAAAPSGVPVVDALDACAAAWSARRVADGAAECVGDGATDVRGRPMRICW</sequence>
<dbReference type="RefSeq" id="WP_091323908.1">
    <property type="nucleotide sequence ID" value="NZ_FOSW01000005.1"/>
</dbReference>
<dbReference type="Pfam" id="PF04250">
    <property type="entry name" value="DUF429"/>
    <property type="match status" value="1"/>
</dbReference>
<organism evidence="1 2">
    <name type="scientific">Geodermatophilus ruber</name>
    <dbReference type="NCBI Taxonomy" id="504800"/>
    <lineage>
        <taxon>Bacteria</taxon>
        <taxon>Bacillati</taxon>
        <taxon>Actinomycetota</taxon>
        <taxon>Actinomycetes</taxon>
        <taxon>Geodermatophilales</taxon>
        <taxon>Geodermatophilaceae</taxon>
        <taxon>Geodermatophilus</taxon>
    </lineage>
</organism>
<evidence type="ECO:0000313" key="1">
    <source>
        <dbReference type="EMBL" id="SFK99425.1"/>
    </source>
</evidence>
<dbReference type="AlphaFoldDB" id="A0A1I4E114"/>